<dbReference type="EMBL" id="CACRZD030000286">
    <property type="protein sequence ID" value="CAA6675343.1"/>
    <property type="molecule type" value="Genomic_DNA"/>
</dbReference>
<accession>A0ABN7EDC2</accession>
<sequence>MVTLWLSDDCHLTERSWMEEVATHLPTDRPLLDDGLFIDQSEMIYSIDSGGRPTRRPCTFWLR</sequence>
<protein>
    <submittedName>
        <fullName evidence="1">Uncharacterized protein</fullName>
    </submittedName>
</protein>
<evidence type="ECO:0000313" key="1">
    <source>
        <dbReference type="EMBL" id="CAA6675343.1"/>
    </source>
</evidence>
<name>A0ABN7EDC2_SPIIN</name>
<evidence type="ECO:0000313" key="2">
    <source>
        <dbReference type="Proteomes" id="UP001189122"/>
    </source>
</evidence>
<organism evidence="1 2">
    <name type="scientific">Spirodela intermedia</name>
    <name type="common">Intermediate duckweed</name>
    <dbReference type="NCBI Taxonomy" id="51605"/>
    <lineage>
        <taxon>Eukaryota</taxon>
        <taxon>Viridiplantae</taxon>
        <taxon>Streptophyta</taxon>
        <taxon>Embryophyta</taxon>
        <taxon>Tracheophyta</taxon>
        <taxon>Spermatophyta</taxon>
        <taxon>Magnoliopsida</taxon>
        <taxon>Liliopsida</taxon>
        <taxon>Araceae</taxon>
        <taxon>Lemnoideae</taxon>
        <taxon>Spirodela</taxon>
    </lineage>
</organism>
<keyword evidence="2" id="KW-1185">Reference proteome</keyword>
<gene>
    <name evidence="1" type="ORF">SI7747_UN021685</name>
</gene>
<comment type="caution">
    <text evidence="1">The sequence shown here is derived from an EMBL/GenBank/DDBJ whole genome shotgun (WGS) entry which is preliminary data.</text>
</comment>
<dbReference type="Proteomes" id="UP001189122">
    <property type="component" value="Unassembled WGS sequence"/>
</dbReference>
<proteinExistence type="predicted"/>
<reference evidence="2" key="1">
    <citation type="journal article" date="2020" name="Sci. Rep.">
        <title>Chromosome-scale genome assembly for the duckweed Spirodela intermedia, integrating cytogenetic maps, PacBio and Oxford Nanopore libraries.</title>
        <authorList>
            <person name="Hoang P.T.N."/>
            <person name="Fiebig A."/>
            <person name="Novak P."/>
            <person name="Macas J."/>
            <person name="Cao H.X."/>
            <person name="Stepanenko A."/>
            <person name="Chen G."/>
            <person name="Borisjuk N."/>
            <person name="Scholz U."/>
            <person name="Schubert I."/>
        </authorList>
    </citation>
    <scope>NUCLEOTIDE SEQUENCE [LARGE SCALE GENOMIC DNA]</scope>
</reference>